<evidence type="ECO:0000313" key="3">
    <source>
        <dbReference type="EMBL" id="KAE8664336.1"/>
    </source>
</evidence>
<organism evidence="3 4">
    <name type="scientific">Hibiscus syriacus</name>
    <name type="common">Rose of Sharon</name>
    <dbReference type="NCBI Taxonomy" id="106335"/>
    <lineage>
        <taxon>Eukaryota</taxon>
        <taxon>Viridiplantae</taxon>
        <taxon>Streptophyta</taxon>
        <taxon>Embryophyta</taxon>
        <taxon>Tracheophyta</taxon>
        <taxon>Spermatophyta</taxon>
        <taxon>Magnoliopsida</taxon>
        <taxon>eudicotyledons</taxon>
        <taxon>Gunneridae</taxon>
        <taxon>Pentapetalae</taxon>
        <taxon>rosids</taxon>
        <taxon>malvids</taxon>
        <taxon>Malvales</taxon>
        <taxon>Malvaceae</taxon>
        <taxon>Malvoideae</taxon>
        <taxon>Hibiscus</taxon>
    </lineage>
</organism>
<evidence type="ECO:0000313" key="4">
    <source>
        <dbReference type="Proteomes" id="UP000436088"/>
    </source>
</evidence>
<dbReference type="PANTHER" id="PTHR31625">
    <property type="match status" value="1"/>
</dbReference>
<reference evidence="3" key="1">
    <citation type="submission" date="2019-09" db="EMBL/GenBank/DDBJ databases">
        <title>Draft genome information of white flower Hibiscus syriacus.</title>
        <authorList>
            <person name="Kim Y.-M."/>
        </authorList>
    </citation>
    <scope>NUCLEOTIDE SEQUENCE [LARGE SCALE GENOMIC DNA]</scope>
    <source>
        <strain evidence="3">YM2019G1</strain>
    </source>
</reference>
<keyword evidence="1" id="KW-0808">Transferase</keyword>
<keyword evidence="2" id="KW-0012">Acyltransferase</keyword>
<keyword evidence="4" id="KW-1185">Reference proteome</keyword>
<dbReference type="GO" id="GO:0016747">
    <property type="term" value="F:acyltransferase activity, transferring groups other than amino-acyl groups"/>
    <property type="evidence" value="ECO:0007669"/>
    <property type="project" value="UniProtKB-ARBA"/>
</dbReference>
<gene>
    <name evidence="3" type="ORF">F3Y22_tig00112800pilonHSYRG00033</name>
</gene>
<name>A0A6A2XQT8_HIBSY</name>
<dbReference type="EMBL" id="VEPZ02001652">
    <property type="protein sequence ID" value="KAE8664336.1"/>
    <property type="molecule type" value="Genomic_DNA"/>
</dbReference>
<protein>
    <submittedName>
        <fullName evidence="3">Uncharacterized protein</fullName>
    </submittedName>
</protein>
<dbReference type="Gene3D" id="3.30.559.10">
    <property type="entry name" value="Chloramphenicol acetyltransferase-like domain"/>
    <property type="match status" value="1"/>
</dbReference>
<evidence type="ECO:0000256" key="1">
    <source>
        <dbReference type="ARBA" id="ARBA00022679"/>
    </source>
</evidence>
<dbReference type="AlphaFoldDB" id="A0A6A2XQT8"/>
<accession>A0A6A2XQT8</accession>
<dbReference type="InterPro" id="IPR051504">
    <property type="entry name" value="Plant_metabolite_acyltrans"/>
</dbReference>
<dbReference type="InterPro" id="IPR023213">
    <property type="entry name" value="CAT-like_dom_sf"/>
</dbReference>
<evidence type="ECO:0000256" key="2">
    <source>
        <dbReference type="ARBA" id="ARBA00023315"/>
    </source>
</evidence>
<sequence length="136" mass="14568">MNPNTPPPVSSEAFFPISNNLCRSLCDVLIPFAGNFVFPPPPRIPYIVFTEGDSVSFVVKESSADFDHLVGDHARDHGRFLPLVPRKPPAVESMSVDGCKLEPAMAVQVTAFPNAGFSIGVGFSHNVAEGGRLLTS</sequence>
<comment type="caution">
    <text evidence="3">The sequence shown here is derived from an EMBL/GenBank/DDBJ whole genome shotgun (WGS) entry which is preliminary data.</text>
</comment>
<proteinExistence type="predicted"/>
<dbReference type="Proteomes" id="UP000436088">
    <property type="component" value="Unassembled WGS sequence"/>
</dbReference>